<reference evidence="6" key="1">
    <citation type="journal article" date="2023" name="Plant J.">
        <title>The genome of the king protea, Protea cynaroides.</title>
        <authorList>
            <person name="Chang J."/>
            <person name="Duong T.A."/>
            <person name="Schoeman C."/>
            <person name="Ma X."/>
            <person name="Roodt D."/>
            <person name="Barker N."/>
            <person name="Li Z."/>
            <person name="Van de Peer Y."/>
            <person name="Mizrachi E."/>
        </authorList>
    </citation>
    <scope>NUCLEOTIDE SEQUENCE</scope>
    <source>
        <tissue evidence="6">Young leaves</tissue>
    </source>
</reference>
<gene>
    <name evidence="6" type="ORF">NE237_020951</name>
</gene>
<dbReference type="GO" id="GO:0009055">
    <property type="term" value="F:electron transfer activity"/>
    <property type="evidence" value="ECO:0007669"/>
    <property type="project" value="InterPro"/>
</dbReference>
<dbReference type="PANTHER" id="PTHR33021:SF289">
    <property type="entry name" value="EARLY NODULIN-LIKE PROTEIN 5-RELATED"/>
    <property type="match status" value="1"/>
</dbReference>
<feature type="domain" description="Phytocyanin" evidence="5">
    <location>
        <begin position="31"/>
        <end position="129"/>
    </location>
</feature>
<dbReference type="InterPro" id="IPR003245">
    <property type="entry name" value="Phytocyanin_dom"/>
</dbReference>
<dbReference type="FunFam" id="2.60.40.420:FF:000034">
    <property type="entry name" value="Cupredoxin superfamily protein"/>
    <property type="match status" value="1"/>
</dbReference>
<feature type="transmembrane region" description="Helical" evidence="3">
    <location>
        <begin position="150"/>
        <end position="172"/>
    </location>
</feature>
<dbReference type="InterPro" id="IPR008972">
    <property type="entry name" value="Cupredoxin"/>
</dbReference>
<evidence type="ECO:0000313" key="6">
    <source>
        <dbReference type="EMBL" id="KAJ4961041.1"/>
    </source>
</evidence>
<evidence type="ECO:0000256" key="2">
    <source>
        <dbReference type="ARBA" id="ARBA00023180"/>
    </source>
</evidence>
<dbReference type="GO" id="GO:0005886">
    <property type="term" value="C:plasma membrane"/>
    <property type="evidence" value="ECO:0007669"/>
    <property type="project" value="TreeGrafter"/>
</dbReference>
<evidence type="ECO:0000256" key="4">
    <source>
        <dbReference type="SAM" id="SignalP"/>
    </source>
</evidence>
<keyword evidence="4" id="KW-0732">Signal</keyword>
<proteinExistence type="predicted"/>
<evidence type="ECO:0000256" key="3">
    <source>
        <dbReference type="SAM" id="Phobius"/>
    </source>
</evidence>
<feature type="signal peptide" evidence="4">
    <location>
        <begin position="1"/>
        <end position="30"/>
    </location>
</feature>
<comment type="caution">
    <text evidence="6">The sequence shown here is derived from an EMBL/GenBank/DDBJ whole genome shotgun (WGS) entry which is preliminary data.</text>
</comment>
<evidence type="ECO:0000256" key="1">
    <source>
        <dbReference type="ARBA" id="ARBA00023157"/>
    </source>
</evidence>
<keyword evidence="3" id="KW-0812">Transmembrane</keyword>
<accession>A0A9Q0H6Y2</accession>
<dbReference type="AlphaFoldDB" id="A0A9Q0H6Y2"/>
<keyword evidence="7" id="KW-1185">Reference proteome</keyword>
<dbReference type="OrthoDB" id="959565at2759"/>
<evidence type="ECO:0000259" key="5">
    <source>
        <dbReference type="PROSITE" id="PS51485"/>
    </source>
</evidence>
<keyword evidence="2" id="KW-0325">Glycoprotein</keyword>
<dbReference type="InterPro" id="IPR039391">
    <property type="entry name" value="Phytocyanin-like"/>
</dbReference>
<keyword evidence="1" id="KW-1015">Disulfide bond</keyword>
<dbReference type="PROSITE" id="PS51485">
    <property type="entry name" value="PHYTOCYANIN"/>
    <property type="match status" value="1"/>
</dbReference>
<dbReference type="EMBL" id="JAMYWD010000009">
    <property type="protein sequence ID" value="KAJ4961041.1"/>
    <property type="molecule type" value="Genomic_DNA"/>
</dbReference>
<dbReference type="Gene3D" id="2.60.40.420">
    <property type="entry name" value="Cupredoxins - blue copper proteins"/>
    <property type="match status" value="1"/>
</dbReference>
<sequence>MASNIIMMASCKLLLYLILLSSIHLFLVDSHEYQIDWDVPSSKEPNYYNLWAADQRFLVDDSIHFKYEKDSLLVVTKEEYEKCHSSHPIFFSNNGDTTFMLDQPGLFYFISGISGHCERRQRMIVKVLELSKPPPPAGHNGTNGPSDHSVGVKIIAAPITVPLLMSAMVALFRWF</sequence>
<protein>
    <recommendedName>
        <fullName evidence="5">Phytocyanin domain-containing protein</fullName>
    </recommendedName>
</protein>
<dbReference type="SUPFAM" id="SSF49503">
    <property type="entry name" value="Cupredoxins"/>
    <property type="match status" value="1"/>
</dbReference>
<dbReference type="Pfam" id="PF02298">
    <property type="entry name" value="Cu_bind_like"/>
    <property type="match status" value="1"/>
</dbReference>
<dbReference type="PANTHER" id="PTHR33021">
    <property type="entry name" value="BLUE COPPER PROTEIN"/>
    <property type="match status" value="1"/>
</dbReference>
<dbReference type="Proteomes" id="UP001141806">
    <property type="component" value="Unassembled WGS sequence"/>
</dbReference>
<keyword evidence="3" id="KW-0472">Membrane</keyword>
<evidence type="ECO:0000313" key="7">
    <source>
        <dbReference type="Proteomes" id="UP001141806"/>
    </source>
</evidence>
<name>A0A9Q0H6Y2_9MAGN</name>
<keyword evidence="3" id="KW-1133">Transmembrane helix</keyword>
<organism evidence="6 7">
    <name type="scientific">Protea cynaroides</name>
    <dbReference type="NCBI Taxonomy" id="273540"/>
    <lineage>
        <taxon>Eukaryota</taxon>
        <taxon>Viridiplantae</taxon>
        <taxon>Streptophyta</taxon>
        <taxon>Embryophyta</taxon>
        <taxon>Tracheophyta</taxon>
        <taxon>Spermatophyta</taxon>
        <taxon>Magnoliopsida</taxon>
        <taxon>Proteales</taxon>
        <taxon>Proteaceae</taxon>
        <taxon>Protea</taxon>
    </lineage>
</organism>
<feature type="chain" id="PRO_5040297585" description="Phytocyanin domain-containing protein" evidence="4">
    <location>
        <begin position="31"/>
        <end position="175"/>
    </location>
</feature>